<dbReference type="Gene3D" id="3.40.720.10">
    <property type="entry name" value="Alkaline Phosphatase, subunit A"/>
    <property type="match status" value="2"/>
</dbReference>
<dbReference type="PANTHER" id="PTHR43108:SF6">
    <property type="entry name" value="N-SULPHOGLUCOSAMINE SULPHOHYDROLASE"/>
    <property type="match status" value="1"/>
</dbReference>
<dbReference type="InterPro" id="IPR017850">
    <property type="entry name" value="Alkaline_phosphatase_core_sf"/>
</dbReference>
<dbReference type="InterPro" id="IPR032506">
    <property type="entry name" value="SGSH_C"/>
</dbReference>
<sequence length="548" mass="64352">MRINAYYFLVLMACTFWSCNKGPGKESPKQPNILFIMSDDHAYQAISAYQDHLINTPNIDRIANEGMRFDNACVTNSICAPSRAVTLTGKHSHINGKTDNHFPFDKSNVTFPQLFQQAGYQTAMFGKLHFGNNPKGFDEFKILPGQGAYYNPTFITKNEGKKDFPGYVTDIITDMTLNWLDKEREEDKPFMLMYLHKAPHREWLPAERHIAEYANKQFPEPATLFDDYSGRGTAAHTAEMNILDHMNWAGDSKIYPEVMDELGIPDASGWDHKAFERERKRMTEAQKANWDKVYKPMNEEFKKNFPDMTREEKMKWRYQRYMQDYLGTIAAVDENVGRVLDYLDEKGLTENTLVVYTSDQGFYLGEHGWFDKRFAYNESFKTPLLMRWPEQIKAGTVRNEMVQNLDFAQTFLDAAGIEQPTDMQGESLMPLLTGNDEGWDRDAVYYHYYEYPSIHMVKRHYAIITEKYKLIHFYYDVDEWELYDREKDPQEMTNQYDNPDYAQVVKDLKAQLDELRVKYKDSDELNQAYIDRYLKKVDEFRYNVKVGK</sequence>
<dbReference type="AlphaFoldDB" id="A0AAN4W4E1"/>
<dbReference type="EMBL" id="BQKE01000004">
    <property type="protein sequence ID" value="GJM64082.1"/>
    <property type="molecule type" value="Genomic_DNA"/>
</dbReference>
<protein>
    <recommendedName>
        <fullName evidence="1">N-sulphoglucosamine sulphohydrolase C-terminal domain-containing protein</fullName>
    </recommendedName>
</protein>
<dbReference type="Proteomes" id="UP001310022">
    <property type="component" value="Unassembled WGS sequence"/>
</dbReference>
<reference evidence="2 3" key="1">
    <citation type="submission" date="2021-12" db="EMBL/GenBank/DDBJ databases">
        <title>Genome sequencing of bacteria with rrn-lacking chromosome and rrn-plasmid.</title>
        <authorList>
            <person name="Anda M."/>
            <person name="Iwasaki W."/>
        </authorList>
    </citation>
    <scope>NUCLEOTIDE SEQUENCE [LARGE SCALE GENOMIC DNA]</scope>
    <source>
        <strain evidence="2 3">NBRC 15940</strain>
    </source>
</reference>
<evidence type="ECO:0000259" key="1">
    <source>
        <dbReference type="Pfam" id="PF16347"/>
    </source>
</evidence>
<dbReference type="RefSeq" id="WP_420916746.1">
    <property type="nucleotide sequence ID" value="NZ_BQKE01000004.1"/>
</dbReference>
<comment type="caution">
    <text evidence="2">The sequence shown here is derived from an EMBL/GenBank/DDBJ whole genome shotgun (WGS) entry which is preliminary data.</text>
</comment>
<name>A0AAN4W4E1_9BACT</name>
<feature type="domain" description="N-sulphoglucosamine sulphohydrolase C-terminal" evidence="1">
    <location>
        <begin position="365"/>
        <end position="517"/>
    </location>
</feature>
<dbReference type="PANTHER" id="PTHR43108">
    <property type="entry name" value="N-ACETYLGLUCOSAMINE-6-SULFATASE FAMILY MEMBER"/>
    <property type="match status" value="1"/>
</dbReference>
<proteinExistence type="predicted"/>
<keyword evidence="3" id="KW-1185">Reference proteome</keyword>
<evidence type="ECO:0000313" key="3">
    <source>
        <dbReference type="Proteomes" id="UP001310022"/>
    </source>
</evidence>
<dbReference type="Pfam" id="PF16347">
    <property type="entry name" value="SGSH_C"/>
    <property type="match status" value="1"/>
</dbReference>
<accession>A0AAN4W4E1</accession>
<organism evidence="2 3">
    <name type="scientific">Persicobacter diffluens</name>
    <dbReference type="NCBI Taxonomy" id="981"/>
    <lineage>
        <taxon>Bacteria</taxon>
        <taxon>Pseudomonadati</taxon>
        <taxon>Bacteroidota</taxon>
        <taxon>Cytophagia</taxon>
        <taxon>Cytophagales</taxon>
        <taxon>Persicobacteraceae</taxon>
        <taxon>Persicobacter</taxon>
    </lineage>
</organism>
<evidence type="ECO:0000313" key="2">
    <source>
        <dbReference type="EMBL" id="GJM64082.1"/>
    </source>
</evidence>
<dbReference type="SUPFAM" id="SSF53649">
    <property type="entry name" value="Alkaline phosphatase-like"/>
    <property type="match status" value="1"/>
</dbReference>
<dbReference type="CDD" id="cd16031">
    <property type="entry name" value="G6S_like"/>
    <property type="match status" value="1"/>
</dbReference>
<gene>
    <name evidence="2" type="ORF">PEDI_46340</name>
</gene>